<dbReference type="GO" id="GO:0004523">
    <property type="term" value="F:RNA-DNA hybrid ribonuclease activity"/>
    <property type="evidence" value="ECO:0007669"/>
    <property type="project" value="UniProtKB-EC"/>
</dbReference>
<keyword evidence="7" id="KW-0378">Hydrolase</keyword>
<dbReference type="CDD" id="cd09280">
    <property type="entry name" value="RNase_HI_eukaryote_like"/>
    <property type="match status" value="1"/>
</dbReference>
<dbReference type="InterPro" id="IPR050092">
    <property type="entry name" value="RNase_H"/>
</dbReference>
<accession>A0A371DVY0</accession>
<gene>
    <name evidence="9" type="ORF">OH76DRAFT_1451754</name>
</gene>
<dbReference type="InterPro" id="IPR036397">
    <property type="entry name" value="RNaseH_sf"/>
</dbReference>
<dbReference type="PROSITE" id="PS50879">
    <property type="entry name" value="RNASE_H_1"/>
    <property type="match status" value="1"/>
</dbReference>
<dbReference type="EC" id="3.1.26.4" evidence="3"/>
<feature type="domain" description="RNase H type-1" evidence="8">
    <location>
        <begin position="1"/>
        <end position="126"/>
    </location>
</feature>
<dbReference type="OrthoDB" id="2752996at2759"/>
<dbReference type="Proteomes" id="UP000256964">
    <property type="component" value="Unassembled WGS sequence"/>
</dbReference>
<keyword evidence="4" id="KW-0540">Nuclease</keyword>
<evidence type="ECO:0000313" key="9">
    <source>
        <dbReference type="EMBL" id="RDX56699.1"/>
    </source>
</evidence>
<dbReference type="Pfam" id="PF00075">
    <property type="entry name" value="RNase_H"/>
    <property type="match status" value="1"/>
</dbReference>
<dbReference type="Gene3D" id="3.30.420.10">
    <property type="entry name" value="Ribonuclease H-like superfamily/Ribonuclease H"/>
    <property type="match status" value="1"/>
</dbReference>
<dbReference type="InterPro" id="IPR002156">
    <property type="entry name" value="RNaseH_domain"/>
</dbReference>
<dbReference type="InterPro" id="IPR012337">
    <property type="entry name" value="RNaseH-like_sf"/>
</dbReference>
<comment type="similarity">
    <text evidence="2">Belongs to the RNase H family.</text>
</comment>
<dbReference type="EMBL" id="KZ857380">
    <property type="protein sequence ID" value="RDX56699.1"/>
    <property type="molecule type" value="Genomic_DNA"/>
</dbReference>
<keyword evidence="6" id="KW-0255">Endonuclease</keyword>
<dbReference type="STRING" id="139420.A0A371DVY0"/>
<reference evidence="9 10" key="1">
    <citation type="journal article" date="2018" name="Biotechnol. Biofuels">
        <title>Integrative visual omics of the white-rot fungus Polyporus brumalis exposes the biotechnological potential of its oxidative enzymes for delignifying raw plant biomass.</title>
        <authorList>
            <person name="Miyauchi S."/>
            <person name="Rancon A."/>
            <person name="Drula E."/>
            <person name="Hage H."/>
            <person name="Chaduli D."/>
            <person name="Favel A."/>
            <person name="Grisel S."/>
            <person name="Henrissat B."/>
            <person name="Herpoel-Gimbert I."/>
            <person name="Ruiz-Duenas F.J."/>
            <person name="Chevret D."/>
            <person name="Hainaut M."/>
            <person name="Lin J."/>
            <person name="Wang M."/>
            <person name="Pangilinan J."/>
            <person name="Lipzen A."/>
            <person name="Lesage-Meessen L."/>
            <person name="Navarro D."/>
            <person name="Riley R."/>
            <person name="Grigoriev I.V."/>
            <person name="Zhou S."/>
            <person name="Raouche S."/>
            <person name="Rosso M.N."/>
        </authorList>
    </citation>
    <scope>NUCLEOTIDE SEQUENCE [LARGE SCALE GENOMIC DNA]</scope>
    <source>
        <strain evidence="9 10">BRFM 1820</strain>
    </source>
</reference>
<dbReference type="PANTHER" id="PTHR10642">
    <property type="entry name" value="RIBONUCLEASE H1"/>
    <property type="match status" value="1"/>
</dbReference>
<dbReference type="PANTHER" id="PTHR10642:SF26">
    <property type="entry name" value="RIBONUCLEASE H1"/>
    <property type="match status" value="1"/>
</dbReference>
<keyword evidence="10" id="KW-1185">Reference proteome</keyword>
<dbReference type="GO" id="GO:0043137">
    <property type="term" value="P:DNA replication, removal of RNA primer"/>
    <property type="evidence" value="ECO:0007669"/>
    <property type="project" value="TreeGrafter"/>
</dbReference>
<evidence type="ECO:0000256" key="4">
    <source>
        <dbReference type="ARBA" id="ARBA00022722"/>
    </source>
</evidence>
<evidence type="ECO:0000256" key="6">
    <source>
        <dbReference type="ARBA" id="ARBA00022759"/>
    </source>
</evidence>
<evidence type="ECO:0000259" key="8">
    <source>
        <dbReference type="PROSITE" id="PS50879"/>
    </source>
</evidence>
<dbReference type="SUPFAM" id="SSF53098">
    <property type="entry name" value="Ribonuclease H-like"/>
    <property type="match status" value="1"/>
</dbReference>
<organism evidence="9 10">
    <name type="scientific">Lentinus brumalis</name>
    <dbReference type="NCBI Taxonomy" id="2498619"/>
    <lineage>
        <taxon>Eukaryota</taxon>
        <taxon>Fungi</taxon>
        <taxon>Dikarya</taxon>
        <taxon>Basidiomycota</taxon>
        <taxon>Agaricomycotina</taxon>
        <taxon>Agaricomycetes</taxon>
        <taxon>Polyporales</taxon>
        <taxon>Polyporaceae</taxon>
        <taxon>Lentinus</taxon>
    </lineage>
</organism>
<dbReference type="GO" id="GO:0003676">
    <property type="term" value="F:nucleic acid binding"/>
    <property type="evidence" value="ECO:0007669"/>
    <property type="project" value="InterPro"/>
</dbReference>
<protein>
    <recommendedName>
        <fullName evidence="3">ribonuclease H</fullName>
        <ecNumber evidence="3">3.1.26.4</ecNumber>
    </recommendedName>
</protein>
<dbReference type="GO" id="GO:0046872">
    <property type="term" value="F:metal ion binding"/>
    <property type="evidence" value="ECO:0007669"/>
    <property type="project" value="UniProtKB-KW"/>
</dbReference>
<evidence type="ECO:0000256" key="1">
    <source>
        <dbReference type="ARBA" id="ARBA00000077"/>
    </source>
</evidence>
<evidence type="ECO:0000256" key="3">
    <source>
        <dbReference type="ARBA" id="ARBA00012180"/>
    </source>
</evidence>
<keyword evidence="5" id="KW-0479">Metal-binding</keyword>
<evidence type="ECO:0000313" key="10">
    <source>
        <dbReference type="Proteomes" id="UP000256964"/>
    </source>
</evidence>
<evidence type="ECO:0000256" key="2">
    <source>
        <dbReference type="ARBA" id="ARBA00005300"/>
    </source>
</evidence>
<sequence length="387" mass="43105">MPDAAAGSGVWFGPDHQHNISARVPGETQSNQAAEVYAVTLAAGAVPKHTPLHVVTDSKYTLDGLTVNLPQWEDCGWLGVANAALFQEAVAWLRSRTAVTTLRWVKGHDGVPGNEGADALAKRGAGMPDVVGVEALPPSLRKFLPIGAKLAALTQAKAYRWILNLKDKGRCVTSERNALRVVAAVSEDLHCPISENRLWRAFRSKDLGRKIRIFLWKSVHDAYRVGQYWRNIPQCEHRATCDACGVEESMEHILTECDAPGQRIIWQLAWTMLERAGLKLPDVSYGLILGAPASSLNENFTTNPSAGTNRLYRIVLTESAYLIWTLRCERVIQLENDPERWRPPKAVARAWLACIRKRMNVDWMLTRVKTSSRKSMIDIRSRGPVKT</sequence>
<name>A0A371DVY0_9APHY</name>
<dbReference type="AlphaFoldDB" id="A0A371DVY0"/>
<evidence type="ECO:0000256" key="5">
    <source>
        <dbReference type="ARBA" id="ARBA00022723"/>
    </source>
</evidence>
<proteinExistence type="inferred from homology"/>
<evidence type="ECO:0000256" key="7">
    <source>
        <dbReference type="ARBA" id="ARBA00022801"/>
    </source>
</evidence>
<comment type="catalytic activity">
    <reaction evidence="1">
        <text>Endonucleolytic cleavage to 5'-phosphomonoester.</text>
        <dbReference type="EC" id="3.1.26.4"/>
    </reaction>
</comment>